<dbReference type="Gene3D" id="3.30.1460.30">
    <property type="entry name" value="YgaC/TfoX-N like chaperone"/>
    <property type="match status" value="1"/>
</dbReference>
<dbReference type="Proteomes" id="UP000000466">
    <property type="component" value="Chromosome"/>
</dbReference>
<dbReference type="KEGG" id="saga:M5M_12660"/>
<dbReference type="HOGENOM" id="CLU_2119472_0_0_6"/>
<organism evidence="1 2">
    <name type="scientific">Simiduia agarivorans (strain DSM 21679 / JCM 13881 / BCRC 17597 / SA1)</name>
    <dbReference type="NCBI Taxonomy" id="1117647"/>
    <lineage>
        <taxon>Bacteria</taxon>
        <taxon>Pseudomonadati</taxon>
        <taxon>Pseudomonadota</taxon>
        <taxon>Gammaproteobacteria</taxon>
        <taxon>Cellvibrionales</taxon>
        <taxon>Cellvibrionaceae</taxon>
        <taxon>Simiduia</taxon>
    </lineage>
</organism>
<dbReference type="AlphaFoldDB" id="K4KKN0"/>
<protein>
    <submittedName>
        <fullName evidence="1">Uncharacterized protein</fullName>
    </submittedName>
</protein>
<reference evidence="1 2" key="1">
    <citation type="journal article" date="2013" name="Genome Announc.">
        <title>Complete genome sequence of Simiduia agarivorans SA1(T), a marine bacterium able to degrade a variety of polysaccharides.</title>
        <authorList>
            <person name="Lin S.Y."/>
            <person name="Shieh W.Y."/>
            <person name="Chen J.S."/>
            <person name="Tang S.L."/>
        </authorList>
    </citation>
    <scope>NUCLEOTIDE SEQUENCE [LARGE SCALE GENOMIC DNA]</scope>
    <source>
        <strain evidence="2">DSM 21679 / JCM 13881 / BCRC 17597 / SA1</strain>
    </source>
</reference>
<dbReference type="SUPFAM" id="SSF159894">
    <property type="entry name" value="YgaC/TfoX-N like"/>
    <property type="match status" value="1"/>
</dbReference>
<name>K4KKN0_SIMAS</name>
<accession>K4KKN0</accession>
<keyword evidence="2" id="KW-1185">Reference proteome</keyword>
<proteinExistence type="predicted"/>
<dbReference type="STRING" id="1117647.M5M_12660"/>
<evidence type="ECO:0000313" key="2">
    <source>
        <dbReference type="Proteomes" id="UP000000466"/>
    </source>
</evidence>
<evidence type="ECO:0000313" key="1">
    <source>
        <dbReference type="EMBL" id="AFU99684.1"/>
    </source>
</evidence>
<dbReference type="EMBL" id="CP003746">
    <property type="protein sequence ID" value="AFU99684.1"/>
    <property type="molecule type" value="Genomic_DNA"/>
</dbReference>
<dbReference type="RefSeq" id="WP_015047848.1">
    <property type="nucleotide sequence ID" value="NC_018868.3"/>
</dbReference>
<sequence length="114" mass="12481">MSHHADFTAYVSDLLHRLLRARGYVVSEQKKFNATTLYAGDVPVALILRGSLYVGLSAARAALLLPGTRPLNPEGVHLDSHYYPVPLAWLCDPDKLAQCMPPAMQSVRDVPLAV</sequence>
<gene>
    <name evidence="1" type="ordered locus">M5M_12660</name>
</gene>